<accession>A0A1L7WI49</accession>
<feature type="region of interest" description="Disordered" evidence="1">
    <location>
        <begin position="64"/>
        <end position="119"/>
    </location>
</feature>
<feature type="region of interest" description="Disordered" evidence="1">
    <location>
        <begin position="132"/>
        <end position="151"/>
    </location>
</feature>
<dbReference type="EMBL" id="FJOG01000002">
    <property type="protein sequence ID" value="CZR52417.1"/>
    <property type="molecule type" value="Genomic_DNA"/>
</dbReference>
<reference evidence="2 3" key="1">
    <citation type="submission" date="2016-03" db="EMBL/GenBank/DDBJ databases">
        <authorList>
            <person name="Ploux O."/>
        </authorList>
    </citation>
    <scope>NUCLEOTIDE SEQUENCE [LARGE SCALE GENOMIC DNA]</scope>
    <source>
        <strain evidence="2 3">UAMH 11012</strain>
    </source>
</reference>
<dbReference type="AlphaFoldDB" id="A0A1L7WI49"/>
<organism evidence="2 3">
    <name type="scientific">Phialocephala subalpina</name>
    <dbReference type="NCBI Taxonomy" id="576137"/>
    <lineage>
        <taxon>Eukaryota</taxon>
        <taxon>Fungi</taxon>
        <taxon>Dikarya</taxon>
        <taxon>Ascomycota</taxon>
        <taxon>Pezizomycotina</taxon>
        <taxon>Leotiomycetes</taxon>
        <taxon>Helotiales</taxon>
        <taxon>Mollisiaceae</taxon>
        <taxon>Phialocephala</taxon>
        <taxon>Phialocephala fortinii species complex</taxon>
    </lineage>
</organism>
<feature type="compositionally biased region" description="Polar residues" evidence="1">
    <location>
        <begin position="64"/>
        <end position="88"/>
    </location>
</feature>
<sequence length="168" mass="17151">MRLAPAIRAARKASQAALQARQAKKTETVQEKKAVGFTKKKESRSFLNDMPLIIPVPIGTMGYHSQSQPAAETQGANTQADSSQSWADGTSGLADTLGNTQSHAGWKPVPRESLPSGGKVWESGELVTRSGGGNGFGDGMGSGAGEGGGGEGVGDVAGDFLGGFLDGF</sequence>
<name>A0A1L7WI49_9HELO</name>
<evidence type="ECO:0000313" key="2">
    <source>
        <dbReference type="EMBL" id="CZR52417.1"/>
    </source>
</evidence>
<protein>
    <submittedName>
        <fullName evidence="2">Uncharacterized protein</fullName>
    </submittedName>
</protein>
<gene>
    <name evidence="2" type="ORF">PAC_02294</name>
</gene>
<proteinExistence type="predicted"/>
<evidence type="ECO:0000256" key="1">
    <source>
        <dbReference type="SAM" id="MobiDB-lite"/>
    </source>
</evidence>
<dbReference type="Proteomes" id="UP000184330">
    <property type="component" value="Unassembled WGS sequence"/>
</dbReference>
<dbReference type="OrthoDB" id="10542775at2759"/>
<keyword evidence="3" id="KW-1185">Reference proteome</keyword>
<evidence type="ECO:0000313" key="3">
    <source>
        <dbReference type="Proteomes" id="UP000184330"/>
    </source>
</evidence>